<feature type="region of interest" description="Disordered" evidence="10">
    <location>
        <begin position="781"/>
        <end position="800"/>
    </location>
</feature>
<dbReference type="InterPro" id="IPR011993">
    <property type="entry name" value="PH-like_dom_sf"/>
</dbReference>
<feature type="region of interest" description="Disordered" evidence="10">
    <location>
        <begin position="360"/>
        <end position="543"/>
    </location>
</feature>
<dbReference type="GO" id="GO:0008270">
    <property type="term" value="F:zinc ion binding"/>
    <property type="evidence" value="ECO:0007669"/>
    <property type="project" value="UniProtKB-KW"/>
</dbReference>
<dbReference type="Gene3D" id="3.30.60.20">
    <property type="match status" value="1"/>
</dbReference>
<feature type="compositionally biased region" description="Basic and acidic residues" evidence="10">
    <location>
        <begin position="602"/>
        <end position="617"/>
    </location>
</feature>
<evidence type="ECO:0000259" key="11">
    <source>
        <dbReference type="PROSITE" id="PS50003"/>
    </source>
</evidence>
<dbReference type="Pfam" id="PF00621">
    <property type="entry name" value="RhoGEF"/>
    <property type="match status" value="1"/>
</dbReference>
<protein>
    <recommendedName>
        <fullName evidence="16">A-kinase anchor protein 13</fullName>
    </recommendedName>
</protein>
<feature type="region of interest" description="Disordered" evidence="10">
    <location>
        <begin position="959"/>
        <end position="1055"/>
    </location>
</feature>
<feature type="compositionally biased region" description="Polar residues" evidence="10">
    <location>
        <begin position="640"/>
        <end position="650"/>
    </location>
</feature>
<dbReference type="Gene3D" id="2.30.29.30">
    <property type="entry name" value="Pleckstrin-homology domain (PH domain)/Phosphotyrosine-binding domain (PTB)"/>
    <property type="match status" value="1"/>
</dbReference>
<feature type="compositionally biased region" description="Polar residues" evidence="10">
    <location>
        <begin position="781"/>
        <end position="792"/>
    </location>
</feature>
<feature type="compositionally biased region" description="Basic and acidic residues" evidence="10">
    <location>
        <begin position="653"/>
        <end position="666"/>
    </location>
</feature>
<dbReference type="InterPro" id="IPR041020">
    <property type="entry name" value="PH_16"/>
</dbReference>
<feature type="compositionally biased region" description="Basic and acidic residues" evidence="10">
    <location>
        <begin position="835"/>
        <end position="846"/>
    </location>
</feature>
<dbReference type="SMART" id="SM00233">
    <property type="entry name" value="PH"/>
    <property type="match status" value="1"/>
</dbReference>
<feature type="region of interest" description="Disordered" evidence="10">
    <location>
        <begin position="1486"/>
        <end position="1535"/>
    </location>
</feature>
<evidence type="ECO:0000313" key="15">
    <source>
        <dbReference type="Proteomes" id="UP001557470"/>
    </source>
</evidence>
<evidence type="ECO:0000313" key="14">
    <source>
        <dbReference type="EMBL" id="KAL0968061.1"/>
    </source>
</evidence>
<dbReference type="PROSITE" id="PS00479">
    <property type="entry name" value="ZF_DAG_PE_1"/>
    <property type="match status" value="1"/>
</dbReference>
<feature type="compositionally biased region" description="Basic and acidic residues" evidence="10">
    <location>
        <begin position="2362"/>
        <end position="2386"/>
    </location>
</feature>
<dbReference type="EMBL" id="JAGEUA010000008">
    <property type="protein sequence ID" value="KAL0968061.1"/>
    <property type="molecule type" value="Genomic_DNA"/>
</dbReference>
<evidence type="ECO:0000256" key="2">
    <source>
        <dbReference type="ARBA" id="ARBA00022490"/>
    </source>
</evidence>
<keyword evidence="2" id="KW-0963">Cytoplasm</keyword>
<feature type="domain" description="DH" evidence="12">
    <location>
        <begin position="1748"/>
        <end position="1946"/>
    </location>
</feature>
<keyword evidence="3" id="KW-0597">Phosphoprotein</keyword>
<feature type="compositionally biased region" description="Low complexity" evidence="10">
    <location>
        <begin position="2320"/>
        <end position="2331"/>
    </location>
</feature>
<keyword evidence="6" id="KW-0863">Zinc-finger</keyword>
<dbReference type="PANTHER" id="PTHR13944:SF18">
    <property type="entry name" value="A-KINASE ANCHOR PROTEIN 13"/>
    <property type="match status" value="1"/>
</dbReference>
<feature type="compositionally biased region" description="Basic and acidic residues" evidence="10">
    <location>
        <begin position="2338"/>
        <end position="2350"/>
    </location>
</feature>
<feature type="compositionally biased region" description="Low complexity" evidence="10">
    <location>
        <begin position="2515"/>
        <end position="2524"/>
    </location>
</feature>
<feature type="compositionally biased region" description="Basic and acidic residues" evidence="10">
    <location>
        <begin position="2443"/>
        <end position="2457"/>
    </location>
</feature>
<dbReference type="GO" id="GO:0005085">
    <property type="term" value="F:guanyl-nucleotide exchange factor activity"/>
    <property type="evidence" value="ECO:0007669"/>
    <property type="project" value="UniProtKB-KW"/>
</dbReference>
<feature type="region of interest" description="Disordered" evidence="10">
    <location>
        <begin position="1319"/>
        <end position="1410"/>
    </location>
</feature>
<feature type="compositionally biased region" description="Basic and acidic residues" evidence="10">
    <location>
        <begin position="2249"/>
        <end position="2260"/>
    </location>
</feature>
<feature type="domain" description="Phorbol-ester/DAG-type" evidence="13">
    <location>
        <begin position="1542"/>
        <end position="1589"/>
    </location>
</feature>
<dbReference type="PROSITE" id="PS50081">
    <property type="entry name" value="ZF_DAG_PE_2"/>
    <property type="match status" value="1"/>
</dbReference>
<accession>A0ABD0WTD2</accession>
<dbReference type="SUPFAM" id="SSF48065">
    <property type="entry name" value="DBL homology domain (DH-domain)"/>
    <property type="match status" value="1"/>
</dbReference>
<dbReference type="Gene3D" id="1.20.900.10">
    <property type="entry name" value="Dbl homology (DH) domain"/>
    <property type="match status" value="1"/>
</dbReference>
<comment type="subcellular location">
    <subcellularLocation>
        <location evidence="1">Cytoplasm</location>
    </subcellularLocation>
</comment>
<dbReference type="FunFam" id="2.30.29.30:FF:000021">
    <property type="entry name" value="Rho guanine nucleotide exchange factor 2"/>
    <property type="match status" value="1"/>
</dbReference>
<evidence type="ECO:0000256" key="7">
    <source>
        <dbReference type="ARBA" id="ARBA00022833"/>
    </source>
</evidence>
<feature type="compositionally biased region" description="Low complexity" evidence="10">
    <location>
        <begin position="2483"/>
        <end position="2492"/>
    </location>
</feature>
<dbReference type="InterPro" id="IPR051632">
    <property type="entry name" value="Rho_GEF"/>
</dbReference>
<feature type="compositionally biased region" description="Polar residues" evidence="10">
    <location>
        <begin position="621"/>
        <end position="630"/>
    </location>
</feature>
<feature type="compositionally biased region" description="Basic and acidic residues" evidence="10">
    <location>
        <begin position="423"/>
        <end position="432"/>
    </location>
</feature>
<reference evidence="14 15" key="1">
    <citation type="submission" date="2024-06" db="EMBL/GenBank/DDBJ databases">
        <authorList>
            <person name="Pan Q."/>
            <person name="Wen M."/>
            <person name="Jouanno E."/>
            <person name="Zahm M."/>
            <person name="Klopp C."/>
            <person name="Cabau C."/>
            <person name="Louis A."/>
            <person name="Berthelot C."/>
            <person name="Parey E."/>
            <person name="Roest Crollius H."/>
            <person name="Montfort J."/>
            <person name="Robinson-Rechavi M."/>
            <person name="Bouchez O."/>
            <person name="Lampietro C."/>
            <person name="Lopez Roques C."/>
            <person name="Donnadieu C."/>
            <person name="Postlethwait J."/>
            <person name="Bobe J."/>
            <person name="Verreycken H."/>
            <person name="Guiguen Y."/>
        </authorList>
    </citation>
    <scope>NUCLEOTIDE SEQUENCE [LARGE SCALE GENOMIC DNA]</scope>
    <source>
        <strain evidence="14">Up_M1</strain>
        <tissue evidence="14">Testis</tissue>
    </source>
</reference>
<feature type="compositionally biased region" description="Basic and acidic residues" evidence="10">
    <location>
        <begin position="481"/>
        <end position="508"/>
    </location>
</feature>
<dbReference type="Gene3D" id="1.25.40.20">
    <property type="entry name" value="Ankyrin repeat-containing domain"/>
    <property type="match status" value="1"/>
</dbReference>
<dbReference type="SUPFAM" id="SSF50729">
    <property type="entry name" value="PH domain-like"/>
    <property type="match status" value="1"/>
</dbReference>
<keyword evidence="8 9" id="KW-0175">Coiled coil</keyword>
<feature type="region of interest" description="Disordered" evidence="10">
    <location>
        <begin position="1233"/>
        <end position="1303"/>
    </location>
</feature>
<evidence type="ECO:0000256" key="8">
    <source>
        <dbReference type="ARBA" id="ARBA00023054"/>
    </source>
</evidence>
<evidence type="ECO:0000259" key="12">
    <source>
        <dbReference type="PROSITE" id="PS50010"/>
    </source>
</evidence>
<feature type="compositionally biased region" description="Polar residues" evidence="10">
    <location>
        <begin position="566"/>
        <end position="599"/>
    </location>
</feature>
<feature type="compositionally biased region" description="Polar residues" evidence="10">
    <location>
        <begin position="1233"/>
        <end position="1261"/>
    </location>
</feature>
<keyword evidence="7" id="KW-0862">Zinc</keyword>
<dbReference type="SMART" id="SM00325">
    <property type="entry name" value="RhoGEF"/>
    <property type="match status" value="1"/>
</dbReference>
<evidence type="ECO:0000256" key="6">
    <source>
        <dbReference type="ARBA" id="ARBA00022771"/>
    </source>
</evidence>
<feature type="region of interest" description="Disordered" evidence="10">
    <location>
        <begin position="2308"/>
        <end position="2400"/>
    </location>
</feature>
<keyword evidence="15" id="KW-1185">Reference proteome</keyword>
<feature type="coiled-coil region" evidence="9">
    <location>
        <begin position="2107"/>
        <end position="2134"/>
    </location>
</feature>
<evidence type="ECO:0000256" key="9">
    <source>
        <dbReference type="SAM" id="Coils"/>
    </source>
</evidence>
<feature type="compositionally biased region" description="Basic and acidic residues" evidence="10">
    <location>
        <begin position="991"/>
        <end position="1004"/>
    </location>
</feature>
<dbReference type="FunFam" id="1.20.900.10:FF:000004">
    <property type="entry name" value="Rho guanine nucleotide exchange factor 2"/>
    <property type="match status" value="1"/>
</dbReference>
<feature type="compositionally biased region" description="Basic and acidic residues" evidence="10">
    <location>
        <begin position="390"/>
        <end position="412"/>
    </location>
</feature>
<feature type="compositionally biased region" description="Polar residues" evidence="10">
    <location>
        <begin position="2459"/>
        <end position="2475"/>
    </location>
</feature>
<evidence type="ECO:0000256" key="10">
    <source>
        <dbReference type="SAM" id="MobiDB-lite"/>
    </source>
</evidence>
<dbReference type="GO" id="GO:0005737">
    <property type="term" value="C:cytoplasm"/>
    <property type="evidence" value="ECO:0007669"/>
    <property type="project" value="UniProtKB-SubCell"/>
</dbReference>
<comment type="caution">
    <text evidence="14">The sequence shown here is derived from an EMBL/GenBank/DDBJ whole genome shotgun (WGS) entry which is preliminary data.</text>
</comment>
<dbReference type="Proteomes" id="UP001557470">
    <property type="component" value="Unassembled WGS sequence"/>
</dbReference>
<feature type="region of interest" description="Disordered" evidence="10">
    <location>
        <begin position="2443"/>
        <end position="2572"/>
    </location>
</feature>
<evidence type="ECO:0000256" key="1">
    <source>
        <dbReference type="ARBA" id="ARBA00004496"/>
    </source>
</evidence>
<organism evidence="14 15">
    <name type="scientific">Umbra pygmaea</name>
    <name type="common">Eastern mudminnow</name>
    <dbReference type="NCBI Taxonomy" id="75934"/>
    <lineage>
        <taxon>Eukaryota</taxon>
        <taxon>Metazoa</taxon>
        <taxon>Chordata</taxon>
        <taxon>Craniata</taxon>
        <taxon>Vertebrata</taxon>
        <taxon>Euteleostomi</taxon>
        <taxon>Actinopterygii</taxon>
        <taxon>Neopterygii</taxon>
        <taxon>Teleostei</taxon>
        <taxon>Protacanthopterygii</taxon>
        <taxon>Esociformes</taxon>
        <taxon>Umbridae</taxon>
        <taxon>Umbra</taxon>
    </lineage>
</organism>
<dbReference type="Pfam" id="PF17838">
    <property type="entry name" value="PH_16"/>
    <property type="match status" value="1"/>
</dbReference>
<dbReference type="SMART" id="SM00109">
    <property type="entry name" value="C1"/>
    <property type="match status" value="1"/>
</dbReference>
<feature type="domain" description="PH" evidence="11">
    <location>
        <begin position="1987"/>
        <end position="2089"/>
    </location>
</feature>
<keyword evidence="5" id="KW-0479">Metal-binding</keyword>
<dbReference type="InterPro" id="IPR046349">
    <property type="entry name" value="C1-like_sf"/>
</dbReference>
<dbReference type="CDD" id="cd00160">
    <property type="entry name" value="RhoGEF"/>
    <property type="match status" value="1"/>
</dbReference>
<dbReference type="InterPro" id="IPR002219">
    <property type="entry name" value="PKC_DAG/PE"/>
</dbReference>
<evidence type="ECO:0000259" key="13">
    <source>
        <dbReference type="PROSITE" id="PS50081"/>
    </source>
</evidence>
<feature type="region of interest" description="Disordered" evidence="10">
    <location>
        <begin position="2229"/>
        <end position="2265"/>
    </location>
</feature>
<dbReference type="InterPro" id="IPR035899">
    <property type="entry name" value="DBL_dom_sf"/>
</dbReference>
<dbReference type="CDD" id="cd20878">
    <property type="entry name" value="C1_AKAP13"/>
    <property type="match status" value="1"/>
</dbReference>
<evidence type="ECO:0008006" key="16">
    <source>
        <dbReference type="Google" id="ProtNLM"/>
    </source>
</evidence>
<feature type="compositionally biased region" description="Polar residues" evidence="10">
    <location>
        <begin position="1008"/>
        <end position="1051"/>
    </location>
</feature>
<dbReference type="PANTHER" id="PTHR13944">
    <property type="entry name" value="AGAP007712-PA"/>
    <property type="match status" value="1"/>
</dbReference>
<dbReference type="PROSITE" id="PS50003">
    <property type="entry name" value="PH_DOMAIN"/>
    <property type="match status" value="1"/>
</dbReference>
<evidence type="ECO:0000256" key="3">
    <source>
        <dbReference type="ARBA" id="ARBA00022553"/>
    </source>
</evidence>
<evidence type="ECO:0000256" key="5">
    <source>
        <dbReference type="ARBA" id="ARBA00022723"/>
    </source>
</evidence>
<feature type="compositionally biased region" description="Basic residues" evidence="10">
    <location>
        <begin position="441"/>
        <end position="451"/>
    </location>
</feature>
<name>A0ABD0WTD2_UMBPY</name>
<keyword evidence="4" id="KW-0344">Guanine-nucleotide releasing factor</keyword>
<sequence>MLHGLKLVIDRRGECFGKRNARIKQPKVRESSVMKLNPQQAPLYGDCLLTVQLGDEERLEDEQDVEFYLLFAGTSQRHLTSTLRISHVTLQAVCPAHDCCESVQVTLCSARPGGSVDPLAEERFQFVQDLALDMAQFLVSTAGRADGLEGALLLDECQIPLQECERLDESLSLALRHLNLPQGWSVLGTDVGTPPDNKKLDSGTAEPGPHETLLHFAARRGLRKVALFLLQQPGAREALRLPNKQGFTPVSVAEKKGYDQLQQLFTEVETSPETRIQAEERHCNPGGRALQYHPRLNTYTLTVDTTPGEPLPSLQGEVEELQKLIQRHIEHKRDDVFQQKSADELITTTRSSDTLAQTASHHAHFTRGAWPFPNGQPEEGEAGPAQAGVKDCREVSERRSQATAQRPREGETKVLGATSCGKQPEETDRERTGVITARQGKPGRRRRNKEKRRVETDTADKVTAAPTAARPAMGQTQSQEYPEHPEAGREPQRDGERTIGSRDTREEMEGQGEDEYPLEAQLSAWARVENRQSSQNGGDTAECTESVAECRLQTMTGGESCHEAQAVQSQDSEQRQETTAAATSYSEEIQWAYNSSQTPEAEIERGGDGGGTDDTKTETGNLSQPTNGSTDSDRSRSGETETTSVKQSLSMAEVDRDSGLVHRTDEAVQTSGQVLDQPAETTVEIMVAPSQPSEQVLDQPAETKVDIVIAPSQPNVQVLDQPTEAVGDLLLTTSQRNVRFLDQPTDAMLDLPIAPSKPSVQVLEEPMEATRMVVVTPLQRQNQVGSQSQNTKECQDPPLVDSASRAVKKGDCGATFYTCSGEEDKLFQAEKMSEDGTFEGQKHPGNKEPSVQWSSLEEDNSQALREEIAATAAAVVAIALAAALANLEQCNSAQEANQALEATGSQKAHLTEDNVLTSRLAASEVTKSLATSDGHPSFSHGELVGGVVLKERSELEKRLRLQEENSGPPGSMAERGYESEARLAGPVQGDSHSDLLFHDGRTDEILTPSGTTQQEIAPQTPATHVPSHSETTLSTLTNSYEGRSPELSSPSELDRGKCLGDEQGSASVDVDSDVSLASITLDKLDGAIGRTMDMKGDSLNDLLPLDKSMQVEDMVNPVQRQEKEMNEPLSVMAESTLIHTEKDTFYPVQPCSDGKLQDNSTIPECTELPEAPCSDSVGGSVSVSDVDSLLSGELGEDSVFRKREDTVPGSRDSTSGVSVSFSSIEDVVSVGPFSTSSQGSVGPFSTSSQASVGPLSISSRGSEVPLWAGSPGSRASWSAGDPWQTTGPGAEEEEKKDQLADVPICPTILRSSIRSLSPFRRHSWGPGKNPSGEGDMNQRSSLPSHTEGKPPKPTLHRRSMSWCPSNAPPPHLEQIDSRSYSLERLSGEEDAEKASGGVGSPARVTRLDNEERGSLLSLTEEQESELGDCSSLDIQKSVRVLPLRIPNQLLTKSVSMLAISNRDLDGMGSFSMPSGSVEDSISEEALGPLRSDTEGRQGTKVSRTFSYLKSKMSTKKSKEKDKEKGLGKDKDLREKEKKTLNGHLYSSVSLAPTTTCHQCNKPINTKEAFLCTNCNSQVHKGCRESLPVCVKVRMKQQKQQTVTDSASLSGVMLRSTPTAASRERPWSTISTHDDQTMENAVVSRRSTSIRSFNSSNLSKSISISNIAGPLMDEIPLKGLRYLSQSTDSLHKTSKVNESTESLTDEGTEMMDSQLMGEFEAESKDLEAESWTFTVDKKYVKGLKKEVVKRQDVIYELLQTEMHHVRTLKIMSEVYSKGLQMEVQLETQTLDKVFPMLDELVEVHTHFFTHLLERKRESSIEGRDDGSFLIRKIGDVLVSEFSGPNAERMKKVYGKFCSRHNEAVNFYKELHTKDKRFQAFIKKKMSSTIVRRLGIPECILLVTQRITKYPVLLQRILQHTKDSEEDHEDISMALRLVKEILNAVDSKVNEQEKKKRLKEVYSRTDSKSIQRMKSGQMFAREDLLRGRRLLHDGALQLKNSAGRLKDVQAMLMSDVFVFLQEKDQKYVFASLDQRSTVISLQKLIVREVANEERGLFLITAGIEKPEMVEVLASTKEERNTWMQLIQDAMHSIEKDDDEGIPSETEEDKKLLESKARELRELLRKKDEQIISLLEEKVKVFRDMCDGSAGPDEEHGSAQSIRTRMMFRATPDDFTKGEPILKDALMEVETLHVLVNGSLGSPVGHQVSHDASGGSVGPVCLPRRAETFGGFDSHQMNISKNGEKEDSDDSLDLRRTESDSGLKKGGSNNLLLVLKRNSEHVLHSVTHLHDLLNTLQAVVIQQDTFMEEQRHALSDRPASRHSSSSSLSSLSSSRPNSLIEQEKQRSLEKQRQEAANLQRQQVAHAEERRRREREWDARESGLSERENAVSEQEEETAKRRRELEEERLELLRRKEEYQRDLERLRDAQRKLDRDRETLRREAELVEQMKKAEAEQERRTQRTPSTTSEESLKFQSSISLDKDLGGADADLLSSSPATKETFLRMGSKRKGKNLNPFSSSSSKSQSSTEGHNQIPNRLMQLAKSKKKKKSKVTSQPEIQSPGVAEPQADGEIYFC</sequence>
<dbReference type="InterPro" id="IPR036770">
    <property type="entry name" value="Ankyrin_rpt-contain_sf"/>
</dbReference>
<dbReference type="InterPro" id="IPR001849">
    <property type="entry name" value="PH_domain"/>
</dbReference>
<feature type="region of interest" description="Disordered" evidence="10">
    <location>
        <begin position="558"/>
        <end position="674"/>
    </location>
</feature>
<proteinExistence type="predicted"/>
<gene>
    <name evidence="14" type="ORF">UPYG_G00261800</name>
</gene>
<evidence type="ECO:0000256" key="4">
    <source>
        <dbReference type="ARBA" id="ARBA00022658"/>
    </source>
</evidence>
<feature type="compositionally biased region" description="Basic and acidic residues" evidence="10">
    <location>
        <begin position="1516"/>
        <end position="1535"/>
    </location>
</feature>
<feature type="region of interest" description="Disordered" evidence="10">
    <location>
        <begin position="835"/>
        <end position="855"/>
    </location>
</feature>
<dbReference type="SUPFAM" id="SSF57889">
    <property type="entry name" value="Cysteine-rich domain"/>
    <property type="match status" value="1"/>
</dbReference>
<dbReference type="InterPro" id="IPR000219">
    <property type="entry name" value="DH_dom"/>
</dbReference>
<dbReference type="PROSITE" id="PS50010">
    <property type="entry name" value="DH_2"/>
    <property type="match status" value="1"/>
</dbReference>